<feature type="domain" description="Disease resistance R13L4/SHOC-2-like LRR" evidence="5">
    <location>
        <begin position="1084"/>
        <end position="1181"/>
    </location>
</feature>
<dbReference type="SMART" id="SM00369">
    <property type="entry name" value="LRR_TYP"/>
    <property type="match status" value="12"/>
</dbReference>
<feature type="region of interest" description="Disordered" evidence="3">
    <location>
        <begin position="1"/>
        <end position="21"/>
    </location>
</feature>
<sequence length="1220" mass="137889">MRLKSDAADSNRAFDSSDDDLSFHSPITKRISYESIASITSKDIPDIFENGQARVTFAEDNHGKTNGNLDENLTSPSGGSLAKPPYDEVLYDNGTQSNGNMDSMVKHMAAMEKKFQKLQSDMAKFSDNDMSTAVTYTSHRRSDMVRTSLILKDIHFLSEEIHGSDSKYPMDCYSLIALNGPVNSPVNGGYMWPRKRLHFFLFGFMVFAFQITFLVLMIFSRVYMNAADIDSDNPIDQFLQFIPANSKHVIRVSQVVSLLTYVMFPDASLMDVFKAYQYYPLSSKKANYGDPVRGMKLSCWLRGFQGYLATIAVFLVVITTRSVVDIILNFTALSFVSSLDDEAFDLAKSGVFGSGLRKEIERIENAKLPACMTPECTVRLYWKVMGSTASVMFLLLFCVIGFQNSSNWWVTPILRVEFLEETGLKRYSGCYEINHDSRFTNRYVYTDKQNTGIAFGYCTEDERYVLFSDFDGDLNPCDTRKEIVRSSATDFFDIAKSFEELWFYADTTTPVGLFFFPEDDVGNLHCDRVLGDGSCDQPFNTPGYKYDNGDCCAATCTGELCGIGGYTGIFGDMTVSGNGYPHCQNSQMMPITIYLNDIVSSRDPQFGVDPFSACKLDLAKGEDEWRAVPPNNPLLFLYCNDVYIMTLNIDEPMKQNAETVWIEDGADCTLGIRNTTSNPVPGSKNVDMYSFYCDDPIWFVNYTVFHGVEGPGARNQIEIVTQHSSEIEHALFKRIPECYFSKLGEYVDTATIYSDSNPSYEVINWLLQDNNDVELLECENELFLERFALSTVVFAMNGNVTKLNNDLQQCSWSWIDCSNVGQVNEMDLQDSSLEGEVPDELILLAELKQLNLYKNQITAIPSEIGLMGNLEKLWLHDNVITSIPSEIGFVENLRTLWLNDNQITQVPSEIGLLTNLRDLELANNDLTSLPSEIGYMTSLEALWLGKNELTSLPTEIGLLKDLEVFWSFQNQISSLPSEFGLLTNLEAVSLTSNNFTDFPLELVSLTNMKDIWIGDSKITSLPSEIWRMTDLTRLVFHTNQMTSLPSDIGFMSNLQAIYFSYNQITALPSEIGQLTNFLEQIWMSGNLIRTIPTEFGRLKDLKQLYLRQNQITSIPTEIGLMTNLERLLMNGNNITYIPSEIGMMTSLERLYFDDNQITSIPSEIGLLTNLRYLYLNNNDVDTIPKEVERLCSLGDDTIVCKLENDPPEQRSFWQGVDDPF</sequence>
<gene>
    <name evidence="6" type="ORF">PDEL0327_LOCUS1073</name>
</gene>
<dbReference type="PROSITE" id="PS51450">
    <property type="entry name" value="LRR"/>
    <property type="match status" value="8"/>
</dbReference>
<dbReference type="InterPro" id="IPR003591">
    <property type="entry name" value="Leu-rich_rpt_typical-subtyp"/>
</dbReference>
<keyword evidence="4" id="KW-1133">Transmembrane helix</keyword>
<evidence type="ECO:0000259" key="5">
    <source>
        <dbReference type="Pfam" id="PF23598"/>
    </source>
</evidence>
<keyword evidence="4" id="KW-0812">Transmembrane</keyword>
<reference evidence="6" key="1">
    <citation type="submission" date="2021-01" db="EMBL/GenBank/DDBJ databases">
        <authorList>
            <person name="Corre E."/>
            <person name="Pelletier E."/>
            <person name="Niang G."/>
            <person name="Scheremetjew M."/>
            <person name="Finn R."/>
            <person name="Kale V."/>
            <person name="Holt S."/>
            <person name="Cochrane G."/>
            <person name="Meng A."/>
            <person name="Brown T."/>
            <person name="Cohen L."/>
        </authorList>
    </citation>
    <scope>NUCLEOTIDE SEQUENCE</scope>
    <source>
        <strain evidence="6">B596</strain>
    </source>
</reference>
<evidence type="ECO:0000256" key="2">
    <source>
        <dbReference type="ARBA" id="ARBA00022737"/>
    </source>
</evidence>
<dbReference type="GO" id="GO:0005737">
    <property type="term" value="C:cytoplasm"/>
    <property type="evidence" value="ECO:0007669"/>
    <property type="project" value="TreeGrafter"/>
</dbReference>
<evidence type="ECO:0000313" key="6">
    <source>
        <dbReference type="EMBL" id="CAD8729580.1"/>
    </source>
</evidence>
<evidence type="ECO:0000256" key="1">
    <source>
        <dbReference type="ARBA" id="ARBA00022614"/>
    </source>
</evidence>
<dbReference type="InterPro" id="IPR001611">
    <property type="entry name" value="Leu-rich_rpt"/>
</dbReference>
<dbReference type="EMBL" id="HBFG01001416">
    <property type="protein sequence ID" value="CAD8729580.1"/>
    <property type="molecule type" value="Transcribed_RNA"/>
</dbReference>
<feature type="transmembrane region" description="Helical" evidence="4">
    <location>
        <begin position="380"/>
        <end position="402"/>
    </location>
</feature>
<dbReference type="AlphaFoldDB" id="A0A7S0XL97"/>
<protein>
    <recommendedName>
        <fullName evidence="5">Disease resistance R13L4/SHOC-2-like LRR domain-containing protein</fullName>
    </recommendedName>
</protein>
<dbReference type="InterPro" id="IPR055414">
    <property type="entry name" value="LRR_R13L4/SHOC2-like"/>
</dbReference>
<dbReference type="InterPro" id="IPR032675">
    <property type="entry name" value="LRR_dom_sf"/>
</dbReference>
<evidence type="ECO:0000256" key="4">
    <source>
        <dbReference type="SAM" id="Phobius"/>
    </source>
</evidence>
<dbReference type="Pfam" id="PF23598">
    <property type="entry name" value="LRR_14"/>
    <property type="match status" value="1"/>
</dbReference>
<feature type="transmembrane region" description="Helical" evidence="4">
    <location>
        <begin position="304"/>
        <end position="324"/>
    </location>
</feature>
<dbReference type="SMART" id="SM00365">
    <property type="entry name" value="LRR_SD22"/>
    <property type="match status" value="7"/>
</dbReference>
<dbReference type="InterPro" id="IPR050216">
    <property type="entry name" value="LRR_domain-containing"/>
</dbReference>
<organism evidence="6">
    <name type="scientific">Pseudo-nitzschia delicatissima</name>
    <dbReference type="NCBI Taxonomy" id="44447"/>
    <lineage>
        <taxon>Eukaryota</taxon>
        <taxon>Sar</taxon>
        <taxon>Stramenopiles</taxon>
        <taxon>Ochrophyta</taxon>
        <taxon>Bacillariophyta</taxon>
        <taxon>Bacillariophyceae</taxon>
        <taxon>Bacillariophycidae</taxon>
        <taxon>Bacillariales</taxon>
        <taxon>Bacillariaceae</taxon>
        <taxon>Pseudo-nitzschia</taxon>
    </lineage>
</organism>
<dbReference type="PANTHER" id="PTHR48051">
    <property type="match status" value="1"/>
</dbReference>
<keyword evidence="4" id="KW-0472">Membrane</keyword>
<dbReference type="Gene3D" id="3.80.10.10">
    <property type="entry name" value="Ribonuclease Inhibitor"/>
    <property type="match status" value="2"/>
</dbReference>
<accession>A0A7S0XL97</accession>
<name>A0A7S0XL97_9STRA</name>
<keyword evidence="1" id="KW-0433">Leucine-rich repeat</keyword>
<dbReference type="InterPro" id="IPR025875">
    <property type="entry name" value="Leu-rich_rpt_4"/>
</dbReference>
<feature type="transmembrane region" description="Helical" evidence="4">
    <location>
        <begin position="199"/>
        <end position="219"/>
    </location>
</feature>
<dbReference type="SUPFAM" id="SSF52047">
    <property type="entry name" value="RNI-like"/>
    <property type="match status" value="1"/>
</dbReference>
<evidence type="ECO:0000256" key="3">
    <source>
        <dbReference type="SAM" id="MobiDB-lite"/>
    </source>
</evidence>
<proteinExistence type="predicted"/>
<dbReference type="PANTHER" id="PTHR48051:SF1">
    <property type="entry name" value="RAS SUPPRESSOR PROTEIN 1"/>
    <property type="match status" value="1"/>
</dbReference>
<keyword evidence="2" id="KW-0677">Repeat</keyword>
<dbReference type="Pfam" id="PF12799">
    <property type="entry name" value="LRR_4"/>
    <property type="match status" value="1"/>
</dbReference>